<dbReference type="PANTHER" id="PTHR37017:SF11">
    <property type="entry name" value="ESTERASE_LIPASE_THIOESTERASE DOMAIN-CONTAINING PROTEIN"/>
    <property type="match status" value="1"/>
</dbReference>
<organism evidence="1 2">
    <name type="scientific">Passalora fulva</name>
    <name type="common">Tomato leaf mold</name>
    <name type="synonym">Cladosporium fulvum</name>
    <dbReference type="NCBI Taxonomy" id="5499"/>
    <lineage>
        <taxon>Eukaryota</taxon>
        <taxon>Fungi</taxon>
        <taxon>Dikarya</taxon>
        <taxon>Ascomycota</taxon>
        <taxon>Pezizomycotina</taxon>
        <taxon>Dothideomycetes</taxon>
        <taxon>Dothideomycetidae</taxon>
        <taxon>Mycosphaerellales</taxon>
        <taxon>Mycosphaerellaceae</taxon>
        <taxon>Fulvia</taxon>
    </lineage>
</organism>
<dbReference type="RefSeq" id="XP_047756465.1">
    <property type="nucleotide sequence ID" value="XM_047900878.1"/>
</dbReference>
<gene>
    <name evidence="1" type="ORF">CLAFUR5_01730</name>
</gene>
<reference evidence="1" key="2">
    <citation type="journal article" date="2022" name="Microb. Genom.">
        <title>A chromosome-scale genome assembly of the tomato pathogen Cladosporium fulvum reveals a compartmentalized genome architecture and the presence of a dispensable chromosome.</title>
        <authorList>
            <person name="Zaccaron A.Z."/>
            <person name="Chen L.H."/>
            <person name="Samaras A."/>
            <person name="Stergiopoulos I."/>
        </authorList>
    </citation>
    <scope>NUCLEOTIDE SEQUENCE</scope>
    <source>
        <strain evidence="1">Race5_Kim</strain>
    </source>
</reference>
<evidence type="ECO:0008006" key="3">
    <source>
        <dbReference type="Google" id="ProtNLM"/>
    </source>
</evidence>
<dbReference type="Gene3D" id="3.40.50.1820">
    <property type="entry name" value="alpha/beta hydrolase"/>
    <property type="match status" value="1"/>
</dbReference>
<dbReference type="AlphaFoldDB" id="A0A9Q8L7E5"/>
<dbReference type="OrthoDB" id="1263307at2759"/>
<name>A0A9Q8L7E5_PASFU</name>
<dbReference type="Proteomes" id="UP000756132">
    <property type="component" value="Chromosome 1"/>
</dbReference>
<evidence type="ECO:0000313" key="2">
    <source>
        <dbReference type="Proteomes" id="UP000756132"/>
    </source>
</evidence>
<dbReference type="InterPro" id="IPR052897">
    <property type="entry name" value="Sec-Metab_Biosynth_Hydrolase"/>
</dbReference>
<dbReference type="KEGG" id="ffu:CLAFUR5_01730"/>
<sequence>MATSSYMPTVVIVPGAWHKDIHVRSFMEALEERRYKTRCVVLATVDTQGPRPTWDDEVNRIVFAVREELDTGQDVALLLHSYAGLPGTEAVNRLVQAGTLESRSGQGRLQNLLFFAAHHFPKGFVVDTKDFVGPAKSSFHINESTNMAIHNTPYEEFFTDIATREEAQPYIDEMTFESPYQGHSNDLQSRLLPLELREFYLIQFGQLEVLFTLFLQLQKPRRCLATLGNA</sequence>
<dbReference type="EMBL" id="CP090163">
    <property type="protein sequence ID" value="UJO12099.1"/>
    <property type="molecule type" value="Genomic_DNA"/>
</dbReference>
<accession>A0A9Q8L7E5</accession>
<proteinExistence type="predicted"/>
<reference evidence="1" key="1">
    <citation type="submission" date="2021-12" db="EMBL/GenBank/DDBJ databases">
        <authorList>
            <person name="Zaccaron A."/>
            <person name="Stergiopoulos I."/>
        </authorList>
    </citation>
    <scope>NUCLEOTIDE SEQUENCE</scope>
    <source>
        <strain evidence="1">Race5_Kim</strain>
    </source>
</reference>
<keyword evidence="2" id="KW-1185">Reference proteome</keyword>
<protein>
    <recommendedName>
        <fullName evidence="3">AB hydrolase-1 domain-containing protein</fullName>
    </recommendedName>
</protein>
<dbReference type="GeneID" id="71981608"/>
<dbReference type="PANTHER" id="PTHR37017">
    <property type="entry name" value="AB HYDROLASE-1 DOMAIN-CONTAINING PROTEIN-RELATED"/>
    <property type="match status" value="1"/>
</dbReference>
<dbReference type="InterPro" id="IPR029058">
    <property type="entry name" value="AB_hydrolase_fold"/>
</dbReference>
<evidence type="ECO:0000313" key="1">
    <source>
        <dbReference type="EMBL" id="UJO12099.1"/>
    </source>
</evidence>